<dbReference type="AlphaFoldDB" id="A0A8X6V3G5"/>
<evidence type="ECO:0000313" key="1">
    <source>
        <dbReference type="EMBL" id="GFY03262.1"/>
    </source>
</evidence>
<dbReference type="EMBL" id="BMAU01021236">
    <property type="protein sequence ID" value="GFY03262.1"/>
    <property type="molecule type" value="Genomic_DNA"/>
</dbReference>
<protein>
    <submittedName>
        <fullName evidence="1">Uncharacterized protein</fullName>
    </submittedName>
</protein>
<name>A0A8X6V3G5_TRICX</name>
<sequence length="111" mass="12527">MDICKCIVFSWHGGTPNNRRAASPLMRLVAGDERWEAPDLPPVCSPSKFGWNRAKPYGHLLSRLRPTTGVHLALCHGEYHGPRSRITTVFKLLLSLSTSFRIFQFLELPPV</sequence>
<organism evidence="1 2">
    <name type="scientific">Trichonephila clavipes</name>
    <name type="common">Golden silk orbweaver</name>
    <name type="synonym">Nephila clavipes</name>
    <dbReference type="NCBI Taxonomy" id="2585209"/>
    <lineage>
        <taxon>Eukaryota</taxon>
        <taxon>Metazoa</taxon>
        <taxon>Ecdysozoa</taxon>
        <taxon>Arthropoda</taxon>
        <taxon>Chelicerata</taxon>
        <taxon>Arachnida</taxon>
        <taxon>Araneae</taxon>
        <taxon>Araneomorphae</taxon>
        <taxon>Entelegynae</taxon>
        <taxon>Araneoidea</taxon>
        <taxon>Nephilidae</taxon>
        <taxon>Trichonephila</taxon>
    </lineage>
</organism>
<proteinExistence type="predicted"/>
<reference evidence="1" key="1">
    <citation type="submission" date="2020-08" db="EMBL/GenBank/DDBJ databases">
        <title>Multicomponent nature underlies the extraordinary mechanical properties of spider dragline silk.</title>
        <authorList>
            <person name="Kono N."/>
            <person name="Nakamura H."/>
            <person name="Mori M."/>
            <person name="Yoshida Y."/>
            <person name="Ohtoshi R."/>
            <person name="Malay A.D."/>
            <person name="Moran D.A.P."/>
            <person name="Tomita M."/>
            <person name="Numata K."/>
            <person name="Arakawa K."/>
        </authorList>
    </citation>
    <scope>NUCLEOTIDE SEQUENCE</scope>
</reference>
<evidence type="ECO:0000313" key="2">
    <source>
        <dbReference type="Proteomes" id="UP000887159"/>
    </source>
</evidence>
<dbReference type="Proteomes" id="UP000887159">
    <property type="component" value="Unassembled WGS sequence"/>
</dbReference>
<comment type="caution">
    <text evidence="1">The sequence shown here is derived from an EMBL/GenBank/DDBJ whole genome shotgun (WGS) entry which is preliminary data.</text>
</comment>
<accession>A0A8X6V3G5</accession>
<gene>
    <name evidence="1" type="ORF">TNCV_1172221</name>
</gene>
<keyword evidence="2" id="KW-1185">Reference proteome</keyword>